<dbReference type="InterPro" id="IPR006311">
    <property type="entry name" value="TAT_signal"/>
</dbReference>
<dbReference type="Proteomes" id="UP000568380">
    <property type="component" value="Unassembled WGS sequence"/>
</dbReference>
<comment type="caution">
    <text evidence="9">The sequence shown here is derived from an EMBL/GenBank/DDBJ whole genome shotgun (WGS) entry which is preliminary data.</text>
</comment>
<comment type="catalytic activity">
    <reaction evidence="3">
        <text>a butanoate ester + H2O = an aliphatic alcohol + butanoate + H(+)</text>
        <dbReference type="Rhea" id="RHEA:47348"/>
        <dbReference type="ChEBI" id="CHEBI:2571"/>
        <dbReference type="ChEBI" id="CHEBI:15377"/>
        <dbReference type="ChEBI" id="CHEBI:15378"/>
        <dbReference type="ChEBI" id="CHEBI:17968"/>
        <dbReference type="ChEBI" id="CHEBI:50477"/>
    </reaction>
    <physiologicalReaction direction="left-to-right" evidence="3">
        <dbReference type="Rhea" id="RHEA:47349"/>
    </physiologicalReaction>
</comment>
<gene>
    <name evidence="9" type="ORF">HNR40_009431</name>
</gene>
<reference evidence="9 10" key="1">
    <citation type="submission" date="2020-08" db="EMBL/GenBank/DDBJ databases">
        <title>Genomic Encyclopedia of Type Strains, Phase IV (KMG-IV): sequencing the most valuable type-strain genomes for metagenomic binning, comparative biology and taxonomic classification.</title>
        <authorList>
            <person name="Goeker M."/>
        </authorList>
    </citation>
    <scope>NUCLEOTIDE SEQUENCE [LARGE SCALE GENOMIC DNA]</scope>
    <source>
        <strain evidence="9 10">DSM 45385</strain>
    </source>
</reference>
<dbReference type="Gene3D" id="3.40.50.1820">
    <property type="entry name" value="alpha/beta hydrolase"/>
    <property type="match status" value="1"/>
</dbReference>
<dbReference type="Pfam" id="PF12740">
    <property type="entry name" value="PETase"/>
    <property type="match status" value="1"/>
</dbReference>
<sequence length="288" mass="29588">MTMENFTRRQALRAGALGLMSAGFLSWTTTEANAASAIETIYKAAGPWPVATGTSGGHRLYYPSTLGSGGATHPIVTWGNGSWATPDNYPGLLNHLASWGFAVVASTDTTTGTGAEILAAAQHLVGLNTDPASVFHGKLNTAQVAAVGHSQGAGGSINAANDSAGLIKTVVPIAVPAQWMASPGDEFSVADLTCPVLFLSGANDWLISSAATVQGYYDQAPAGAGKALLKGAGHNDIQNTGGAFLGYLTAWLRYRLQADTQARGAFAGGTPELPTNTAWQNQALKNLT</sequence>
<comment type="catalytic activity">
    <reaction evidence="4">
        <text>(ethylene terephthalate)(n) + H2O = (ethylene terephthalate)(n-1) + 4-[(2-hydroxyethoxy)carbonyl]benzoate + H(+)</text>
        <dbReference type="Rhea" id="RHEA:49528"/>
        <dbReference type="Rhea" id="RHEA-COMP:12420"/>
        <dbReference type="Rhea" id="RHEA-COMP:12421"/>
        <dbReference type="ChEBI" id="CHEBI:15377"/>
        <dbReference type="ChEBI" id="CHEBI:15378"/>
        <dbReference type="ChEBI" id="CHEBI:131701"/>
        <dbReference type="ChEBI" id="CHEBI:131704"/>
        <dbReference type="EC" id="3.1.1.101"/>
    </reaction>
    <physiologicalReaction direction="left-to-right" evidence="4">
        <dbReference type="Rhea" id="RHEA:49529"/>
    </physiologicalReaction>
</comment>
<evidence type="ECO:0000313" key="10">
    <source>
        <dbReference type="Proteomes" id="UP000568380"/>
    </source>
</evidence>
<evidence type="ECO:0000256" key="6">
    <source>
        <dbReference type="ARBA" id="ARBA00033780"/>
    </source>
</evidence>
<dbReference type="InterPro" id="IPR029058">
    <property type="entry name" value="AB_hydrolase_fold"/>
</dbReference>
<accession>A0A7W8AD49</accession>
<dbReference type="EMBL" id="JACHIN010000020">
    <property type="protein sequence ID" value="MBB5083923.1"/>
    <property type="molecule type" value="Genomic_DNA"/>
</dbReference>
<protein>
    <recommendedName>
        <fullName evidence="5">poly(ethylene terephthalate) hydrolase</fullName>
        <ecNumber evidence="5">3.1.1.101</ecNumber>
    </recommendedName>
    <alternativeName>
        <fullName evidence="6">Poly(ethylene terephthalate) hydrolase</fullName>
    </alternativeName>
</protein>
<evidence type="ECO:0000256" key="5">
    <source>
        <dbReference type="ARBA" id="ARBA00033764"/>
    </source>
</evidence>
<proteinExistence type="predicted"/>
<dbReference type="PROSITE" id="PS51318">
    <property type="entry name" value="TAT"/>
    <property type="match status" value="1"/>
</dbReference>
<dbReference type="GO" id="GO:0042597">
    <property type="term" value="C:periplasmic space"/>
    <property type="evidence" value="ECO:0007669"/>
    <property type="project" value="UniProtKB-SubCell"/>
</dbReference>
<dbReference type="PANTHER" id="PTHR33428">
    <property type="entry name" value="CHLOROPHYLLASE-2, CHLOROPLASTIC"/>
    <property type="match status" value="1"/>
</dbReference>
<comment type="subcellular location">
    <subcellularLocation>
        <location evidence="1">Periplasm</location>
    </subcellularLocation>
</comment>
<evidence type="ECO:0000256" key="4">
    <source>
        <dbReference type="ARBA" id="ARBA00033707"/>
    </source>
</evidence>
<dbReference type="AlphaFoldDB" id="A0A7W8AD49"/>
<name>A0A7W8AD49_9ACTN</name>
<feature type="chain" id="PRO_5031380535" description="poly(ethylene terephthalate) hydrolase" evidence="7">
    <location>
        <begin position="35"/>
        <end position="288"/>
    </location>
</feature>
<dbReference type="SUPFAM" id="SSF53474">
    <property type="entry name" value="alpha/beta-Hydrolases"/>
    <property type="match status" value="1"/>
</dbReference>
<feature type="domain" description="PET hydrolase/cutinase-like" evidence="8">
    <location>
        <begin position="54"/>
        <end position="263"/>
    </location>
</feature>
<evidence type="ECO:0000256" key="1">
    <source>
        <dbReference type="ARBA" id="ARBA00004418"/>
    </source>
</evidence>
<dbReference type="EC" id="3.1.1.101" evidence="5"/>
<evidence type="ECO:0000313" key="9">
    <source>
        <dbReference type="EMBL" id="MBB5083923.1"/>
    </source>
</evidence>
<keyword evidence="10" id="KW-1185">Reference proteome</keyword>
<evidence type="ECO:0000259" key="8">
    <source>
        <dbReference type="Pfam" id="PF12740"/>
    </source>
</evidence>
<evidence type="ECO:0000256" key="7">
    <source>
        <dbReference type="SAM" id="SignalP"/>
    </source>
</evidence>
<keyword evidence="2" id="KW-0574">Periplasm</keyword>
<feature type="signal peptide" evidence="7">
    <location>
        <begin position="1"/>
        <end position="34"/>
    </location>
</feature>
<organism evidence="9 10">
    <name type="scientific">Nonomuraea endophytica</name>
    <dbReference type="NCBI Taxonomy" id="714136"/>
    <lineage>
        <taxon>Bacteria</taxon>
        <taxon>Bacillati</taxon>
        <taxon>Actinomycetota</taxon>
        <taxon>Actinomycetes</taxon>
        <taxon>Streptosporangiales</taxon>
        <taxon>Streptosporangiaceae</taxon>
        <taxon>Nonomuraea</taxon>
    </lineage>
</organism>
<keyword evidence="7" id="KW-0732">Signal</keyword>
<evidence type="ECO:0000256" key="3">
    <source>
        <dbReference type="ARBA" id="ARBA00033629"/>
    </source>
</evidence>
<evidence type="ECO:0000256" key="2">
    <source>
        <dbReference type="ARBA" id="ARBA00022764"/>
    </source>
</evidence>
<dbReference type="InterPro" id="IPR041127">
    <property type="entry name" value="PET_hydrolase/cutinase-like"/>
</dbReference>
<dbReference type="PANTHER" id="PTHR33428:SF14">
    <property type="entry name" value="CARBOXYLESTERASE TYPE B DOMAIN-CONTAINING PROTEIN"/>
    <property type="match status" value="1"/>
</dbReference>